<evidence type="ECO:0000313" key="2">
    <source>
        <dbReference type="EMBL" id="RAM03783.1"/>
    </source>
</evidence>
<evidence type="ECO:0000313" key="3">
    <source>
        <dbReference type="Proteomes" id="UP000248798"/>
    </source>
</evidence>
<dbReference type="Proteomes" id="UP000293902">
    <property type="component" value="Chromosome"/>
</dbReference>
<organism evidence="2 3">
    <name type="scientific">Desulfobacter hydrogenophilus</name>
    <dbReference type="NCBI Taxonomy" id="2291"/>
    <lineage>
        <taxon>Bacteria</taxon>
        <taxon>Pseudomonadati</taxon>
        <taxon>Thermodesulfobacteriota</taxon>
        <taxon>Desulfobacteria</taxon>
        <taxon>Desulfobacterales</taxon>
        <taxon>Desulfobacteraceae</taxon>
        <taxon>Desulfobacter</taxon>
    </lineage>
</organism>
<name>A0A328FKM8_9BACT</name>
<dbReference type="Proteomes" id="UP000248798">
    <property type="component" value="Unassembled WGS sequence"/>
</dbReference>
<dbReference type="EMBL" id="QLNI01000002">
    <property type="protein sequence ID" value="RAM03783.1"/>
    <property type="molecule type" value="Genomic_DNA"/>
</dbReference>
<reference evidence="1 4" key="2">
    <citation type="submission" date="2019-02" db="EMBL/GenBank/DDBJ databases">
        <title>Complete genome sequence of Desulfobacter hydrogenophilus AcRS1.</title>
        <authorList>
            <person name="Marietou A."/>
            <person name="Lund M.B."/>
            <person name="Marshall I.P.G."/>
            <person name="Schreiber L."/>
            <person name="Jorgensen B."/>
        </authorList>
    </citation>
    <scope>NUCLEOTIDE SEQUENCE [LARGE SCALE GENOMIC DNA]</scope>
    <source>
        <strain evidence="1 4">AcRS1</strain>
    </source>
</reference>
<evidence type="ECO:0000313" key="1">
    <source>
        <dbReference type="EMBL" id="QBH13533.1"/>
    </source>
</evidence>
<accession>A0A328FKM8</accession>
<evidence type="ECO:0000313" key="4">
    <source>
        <dbReference type="Proteomes" id="UP000293902"/>
    </source>
</evidence>
<keyword evidence="4" id="KW-1185">Reference proteome</keyword>
<protein>
    <submittedName>
        <fullName evidence="2">Uncharacterized protein</fullName>
    </submittedName>
</protein>
<dbReference type="RefSeq" id="WP_111953082.1">
    <property type="nucleotide sequence ID" value="NZ_CP036313.1"/>
</dbReference>
<proteinExistence type="predicted"/>
<dbReference type="EMBL" id="CP036313">
    <property type="protein sequence ID" value="QBH13533.1"/>
    <property type="molecule type" value="Genomic_DNA"/>
</dbReference>
<sequence>MGVRAYTPNSYDGFTLNVQLYPSSVGSSGRDKVLDEVSTAVHGGAAAVNEKLSRAAFYVR</sequence>
<gene>
    <name evidence="2" type="ORF">DO021_01650</name>
    <name evidence="1" type="ORF">EYB58_11720</name>
</gene>
<reference evidence="2 3" key="1">
    <citation type="submission" date="2018-06" db="EMBL/GenBank/DDBJ databases">
        <title>Complete Genome Sequence of Desulfobacter hydrogenophilus (DSM3380).</title>
        <authorList>
            <person name="Marietou A."/>
            <person name="Schreiber L."/>
            <person name="Marshall I."/>
            <person name="Jorgensen B."/>
        </authorList>
    </citation>
    <scope>NUCLEOTIDE SEQUENCE [LARGE SCALE GENOMIC DNA]</scope>
    <source>
        <strain evidence="2 3">DSM 3380</strain>
    </source>
</reference>
<dbReference type="AlphaFoldDB" id="A0A328FKM8"/>